<protein>
    <submittedName>
        <fullName evidence="1">Uncharacterized protein</fullName>
    </submittedName>
</protein>
<accession>A0A813QEY1</accession>
<dbReference type="EMBL" id="CAJNOC010000476">
    <property type="protein sequence ID" value="CAF0766119.1"/>
    <property type="molecule type" value="Genomic_DNA"/>
</dbReference>
<organism evidence="1 2">
    <name type="scientific">Brachionus calyciflorus</name>
    <dbReference type="NCBI Taxonomy" id="104777"/>
    <lineage>
        <taxon>Eukaryota</taxon>
        <taxon>Metazoa</taxon>
        <taxon>Spiralia</taxon>
        <taxon>Gnathifera</taxon>
        <taxon>Rotifera</taxon>
        <taxon>Eurotatoria</taxon>
        <taxon>Monogononta</taxon>
        <taxon>Pseudotrocha</taxon>
        <taxon>Ploima</taxon>
        <taxon>Brachionidae</taxon>
        <taxon>Brachionus</taxon>
    </lineage>
</organism>
<proteinExistence type="predicted"/>
<comment type="caution">
    <text evidence="1">The sequence shown here is derived from an EMBL/GenBank/DDBJ whole genome shotgun (WGS) entry which is preliminary data.</text>
</comment>
<reference evidence="1" key="1">
    <citation type="submission" date="2021-02" db="EMBL/GenBank/DDBJ databases">
        <authorList>
            <person name="Nowell W R."/>
        </authorList>
    </citation>
    <scope>NUCLEOTIDE SEQUENCE</scope>
    <source>
        <strain evidence="1">Ploen Becks lab</strain>
    </source>
</reference>
<keyword evidence="2" id="KW-1185">Reference proteome</keyword>
<dbReference type="Proteomes" id="UP000663879">
    <property type="component" value="Unassembled WGS sequence"/>
</dbReference>
<dbReference type="AlphaFoldDB" id="A0A813QEY1"/>
<evidence type="ECO:0000313" key="1">
    <source>
        <dbReference type="EMBL" id="CAF0766119.1"/>
    </source>
</evidence>
<sequence length="222" mass="25342">MDEEALAYLGLSSASESNKPCHQSVNKPNTKNLKRALKYLSKFPFTYIVCNSYFAKFSDVISPNEASRLALNNKNNFIRYDYEAYINNDKYLESIDTRPKRKIIRRIDITKIDGLNLKKCQIQVKKLSFEEILKTKISKETKSLIINNMKRKSSINNDCIFISVESCFANSTNQIAENGENSSPSKFFISKNPAKRCRNSSLLPLRSIGNSNVIELIDLTEC</sequence>
<name>A0A813QEY1_9BILA</name>
<evidence type="ECO:0000313" key="2">
    <source>
        <dbReference type="Proteomes" id="UP000663879"/>
    </source>
</evidence>
<gene>
    <name evidence="1" type="ORF">OXX778_LOCUS4700</name>
</gene>